<protein>
    <recommendedName>
        <fullName evidence="3">Bis(5'-nucleosyl)-tetraphosphatase [asymmetrical]</fullName>
    </recommendedName>
    <alternativeName>
        <fullName evidence="6">Diadenosine 5',5'''-P1,P4-tetraphosphate asymmetrical hydrolase</fullName>
    </alternativeName>
</protein>
<evidence type="ECO:0000256" key="4">
    <source>
        <dbReference type="ARBA" id="ARBA00022741"/>
    </source>
</evidence>
<feature type="domain" description="Nudix hydrolase" evidence="9">
    <location>
        <begin position="172"/>
        <end position="303"/>
    </location>
</feature>
<dbReference type="KEGG" id="tbd:Tbd_2635"/>
<dbReference type="PANTHER" id="PTHR21340:SF0">
    <property type="entry name" value="BIS(5'-NUCLEOSYL)-TETRAPHOSPHATASE [ASYMMETRICAL]"/>
    <property type="match status" value="1"/>
</dbReference>
<evidence type="ECO:0000313" key="10">
    <source>
        <dbReference type="EMBL" id="AAZ98588.1"/>
    </source>
</evidence>
<evidence type="ECO:0000256" key="6">
    <source>
        <dbReference type="ARBA" id="ARBA00032644"/>
    </source>
</evidence>
<dbReference type="HOGENOM" id="CLU_888344_0_0_4"/>
<dbReference type="EMBL" id="CP000116">
    <property type="protein sequence ID" value="AAZ98588.1"/>
    <property type="molecule type" value="Genomic_DNA"/>
</dbReference>
<dbReference type="GO" id="GO:0006167">
    <property type="term" value="P:AMP biosynthetic process"/>
    <property type="evidence" value="ECO:0007669"/>
    <property type="project" value="TreeGrafter"/>
</dbReference>
<dbReference type="InterPro" id="IPR020084">
    <property type="entry name" value="NUDIX_hydrolase_CS"/>
</dbReference>
<dbReference type="Gene3D" id="3.90.79.10">
    <property type="entry name" value="Nucleoside Triphosphate Pyrophosphohydrolase"/>
    <property type="match status" value="1"/>
</dbReference>
<evidence type="ECO:0000256" key="5">
    <source>
        <dbReference type="ARBA" id="ARBA00022801"/>
    </source>
</evidence>
<proteinExistence type="inferred from homology"/>
<evidence type="ECO:0000313" key="11">
    <source>
        <dbReference type="Proteomes" id="UP000008291"/>
    </source>
</evidence>
<dbReference type="GO" id="GO:0004081">
    <property type="term" value="F:bis(5'-nucleosyl)-tetraphosphatase (asymmetrical) activity"/>
    <property type="evidence" value="ECO:0007669"/>
    <property type="project" value="TreeGrafter"/>
</dbReference>
<organism evidence="10 11">
    <name type="scientific">Thiobacillus denitrificans (strain ATCC 25259 / T1)</name>
    <dbReference type="NCBI Taxonomy" id="292415"/>
    <lineage>
        <taxon>Bacteria</taxon>
        <taxon>Pseudomonadati</taxon>
        <taxon>Pseudomonadota</taxon>
        <taxon>Betaproteobacteria</taxon>
        <taxon>Nitrosomonadales</taxon>
        <taxon>Thiobacillaceae</taxon>
        <taxon>Thiobacillus</taxon>
    </lineage>
</organism>
<dbReference type="SUPFAM" id="SSF55811">
    <property type="entry name" value="Nudix"/>
    <property type="match status" value="1"/>
</dbReference>
<evidence type="ECO:0000256" key="2">
    <source>
        <dbReference type="ARBA" id="ARBA00005582"/>
    </source>
</evidence>
<keyword evidence="5 7" id="KW-0378">Hydrolase</keyword>
<dbReference type="InterPro" id="IPR015797">
    <property type="entry name" value="NUDIX_hydrolase-like_dom_sf"/>
</dbReference>
<dbReference type="InterPro" id="IPR000086">
    <property type="entry name" value="NUDIX_hydrolase_dom"/>
</dbReference>
<comment type="cofactor">
    <cofactor evidence="1">
        <name>Mg(2+)</name>
        <dbReference type="ChEBI" id="CHEBI:18420"/>
    </cofactor>
</comment>
<dbReference type="InterPro" id="IPR020476">
    <property type="entry name" value="Nudix_hydrolase"/>
</dbReference>
<feature type="region of interest" description="Disordered" evidence="8">
    <location>
        <begin position="136"/>
        <end position="172"/>
    </location>
</feature>
<dbReference type="Pfam" id="PF00293">
    <property type="entry name" value="NUDIX"/>
    <property type="match status" value="1"/>
</dbReference>
<dbReference type="Proteomes" id="UP000008291">
    <property type="component" value="Chromosome"/>
</dbReference>
<evidence type="ECO:0000256" key="7">
    <source>
        <dbReference type="RuleBase" id="RU003476"/>
    </source>
</evidence>
<dbReference type="CDD" id="cd03428">
    <property type="entry name" value="NUDIX_Ap4A_Nudt2"/>
    <property type="match status" value="1"/>
</dbReference>
<dbReference type="GO" id="GO:0006754">
    <property type="term" value="P:ATP biosynthetic process"/>
    <property type="evidence" value="ECO:0007669"/>
    <property type="project" value="TreeGrafter"/>
</dbReference>
<dbReference type="PROSITE" id="PS51462">
    <property type="entry name" value="NUDIX"/>
    <property type="match status" value="1"/>
</dbReference>
<sequence length="313" mass="34558">MLAGFFRFLGQGLLHQCRKGDEVLPGVRVLHAGVLKELGDPAGVELVARRLLQVFSRGGFDVLAQFHRGFLFSTKRPAPLGRVRPHPDSDPPAGLPFHPSNSVSGLRAGGRRIARCLIIPSGPLQLSGQRGRCARRTSRHGAGRSRPVFQSDQFRSSKISDTNPPLPAAPKPRTLSAGVVAVRREAGGWRLLVLRAYRNWDFPKGVVEAGEPPHDAAIRETAEETGIDDLVFAWGDDFRETAPYGQGKIARYYLAETQQTQITLPVSPELGRPEHDEWRWVDFDTAQDLLPPRLAPILTWARERLAAEDGIAR</sequence>
<comment type="similarity">
    <text evidence="2 7">Belongs to the Nudix hydrolase family.</text>
</comment>
<gene>
    <name evidence="10" type="ordered locus">Tbd_2635</name>
</gene>
<evidence type="ECO:0000259" key="9">
    <source>
        <dbReference type="PROSITE" id="PS51462"/>
    </source>
</evidence>
<name>Q3SFL8_THIDA</name>
<dbReference type="PRINTS" id="PR00502">
    <property type="entry name" value="NUDIXFAMILY"/>
</dbReference>
<evidence type="ECO:0000256" key="1">
    <source>
        <dbReference type="ARBA" id="ARBA00001946"/>
    </source>
</evidence>
<evidence type="ECO:0000256" key="8">
    <source>
        <dbReference type="SAM" id="MobiDB-lite"/>
    </source>
</evidence>
<dbReference type="PROSITE" id="PS00893">
    <property type="entry name" value="NUDIX_BOX"/>
    <property type="match status" value="1"/>
</dbReference>
<dbReference type="AlphaFoldDB" id="Q3SFL8"/>
<dbReference type="STRING" id="292415.Tbd_2635"/>
<dbReference type="InterPro" id="IPR051325">
    <property type="entry name" value="Nudix_hydrolase_domain"/>
</dbReference>
<reference evidence="10 11" key="1">
    <citation type="journal article" date="2006" name="J. Bacteriol.">
        <title>The genome sequence of the obligately chemolithoautotrophic, facultatively anaerobic bacterium Thiobacillus denitrificans.</title>
        <authorList>
            <person name="Beller H.R."/>
            <person name="Chain P.S."/>
            <person name="Letain T.E."/>
            <person name="Chakicherla A."/>
            <person name="Larimer F.W."/>
            <person name="Richardson P.M."/>
            <person name="Coleman M.A."/>
            <person name="Wood A.P."/>
            <person name="Kelly D.P."/>
        </authorList>
    </citation>
    <scope>NUCLEOTIDE SEQUENCE [LARGE SCALE GENOMIC DNA]</scope>
    <source>
        <strain evidence="10 11">ATCC 25259</strain>
    </source>
</reference>
<feature type="region of interest" description="Disordered" evidence="8">
    <location>
        <begin position="77"/>
        <end position="101"/>
    </location>
</feature>
<dbReference type="InterPro" id="IPR003565">
    <property type="entry name" value="Tetra_PHTase"/>
</dbReference>
<feature type="compositionally biased region" description="Polar residues" evidence="8">
    <location>
        <begin position="148"/>
        <end position="163"/>
    </location>
</feature>
<dbReference type="eggNOG" id="COG0494">
    <property type="taxonomic scope" value="Bacteria"/>
</dbReference>
<dbReference type="PANTHER" id="PTHR21340">
    <property type="entry name" value="DIADENOSINE 5,5-P1,P4-TETRAPHOSPHATE PYROPHOSPHOHYDROLASE MUTT"/>
    <property type="match status" value="1"/>
</dbReference>
<dbReference type="GO" id="GO:0000166">
    <property type="term" value="F:nucleotide binding"/>
    <property type="evidence" value="ECO:0007669"/>
    <property type="project" value="UniProtKB-KW"/>
</dbReference>
<keyword evidence="11" id="KW-1185">Reference proteome</keyword>
<accession>Q3SFL8</accession>
<keyword evidence="4" id="KW-0547">Nucleotide-binding</keyword>
<evidence type="ECO:0000256" key="3">
    <source>
        <dbReference type="ARBA" id="ARBA00018911"/>
    </source>
</evidence>